<evidence type="ECO:0000313" key="2">
    <source>
        <dbReference type="Proteomes" id="UP001162483"/>
    </source>
</evidence>
<evidence type="ECO:0008006" key="3">
    <source>
        <dbReference type="Google" id="ProtNLM"/>
    </source>
</evidence>
<feature type="non-terminal residue" evidence="1">
    <location>
        <position position="96"/>
    </location>
</feature>
<proteinExistence type="predicted"/>
<comment type="caution">
    <text evidence="1">The sequence shown here is derived from an EMBL/GenBank/DDBJ whole genome shotgun (WGS) entry which is preliminary data.</text>
</comment>
<gene>
    <name evidence="1" type="ORF">SPARVUS_LOCUS8779256</name>
</gene>
<keyword evidence="2" id="KW-1185">Reference proteome</keyword>
<dbReference type="Proteomes" id="UP001162483">
    <property type="component" value="Unassembled WGS sequence"/>
</dbReference>
<accession>A0ABN9E2H1</accession>
<name>A0ABN9E2H1_9NEOB</name>
<sequence>MSGEKLPWCWRGCGEIGTVYHIWWECPKIQVFWKKIVHQVRMITEIDVRLDPGICLFHNTELSVNKYKETGVWYYLNAEKSLIPKFWRKIEVPKEE</sequence>
<evidence type="ECO:0000313" key="1">
    <source>
        <dbReference type="EMBL" id="CAI9577817.1"/>
    </source>
</evidence>
<protein>
    <recommendedName>
        <fullName evidence="3">Reverse transcriptase zinc-binding domain-containing protein</fullName>
    </recommendedName>
</protein>
<organism evidence="1 2">
    <name type="scientific">Staurois parvus</name>
    <dbReference type="NCBI Taxonomy" id="386267"/>
    <lineage>
        <taxon>Eukaryota</taxon>
        <taxon>Metazoa</taxon>
        <taxon>Chordata</taxon>
        <taxon>Craniata</taxon>
        <taxon>Vertebrata</taxon>
        <taxon>Euteleostomi</taxon>
        <taxon>Amphibia</taxon>
        <taxon>Batrachia</taxon>
        <taxon>Anura</taxon>
        <taxon>Neobatrachia</taxon>
        <taxon>Ranoidea</taxon>
        <taxon>Ranidae</taxon>
        <taxon>Staurois</taxon>
    </lineage>
</organism>
<reference evidence="1" key="1">
    <citation type="submission" date="2023-05" db="EMBL/GenBank/DDBJ databases">
        <authorList>
            <person name="Stuckert A."/>
        </authorList>
    </citation>
    <scope>NUCLEOTIDE SEQUENCE</scope>
</reference>
<dbReference type="EMBL" id="CATNWA010014947">
    <property type="protein sequence ID" value="CAI9577817.1"/>
    <property type="molecule type" value="Genomic_DNA"/>
</dbReference>